<feature type="compositionally biased region" description="Basic residues" evidence="3">
    <location>
        <begin position="325"/>
        <end position="341"/>
    </location>
</feature>
<dbReference type="FunFam" id="3.30.70.330:FF:001402">
    <property type="entry name" value="Terminal EAR1-like 1"/>
    <property type="match status" value="1"/>
</dbReference>
<dbReference type="SUPFAM" id="SSF54928">
    <property type="entry name" value="RNA-binding domain, RBD"/>
    <property type="match status" value="2"/>
</dbReference>
<dbReference type="AlphaFoldDB" id="A0AAQ3K7Q2"/>
<feature type="region of interest" description="Disordered" evidence="3">
    <location>
        <begin position="517"/>
        <end position="546"/>
    </location>
</feature>
<dbReference type="Gene3D" id="3.30.70.330">
    <property type="match status" value="2"/>
</dbReference>
<dbReference type="InterPro" id="IPR034458">
    <property type="entry name" value="EAR1-like_RRM3"/>
</dbReference>
<evidence type="ECO:0000259" key="4">
    <source>
        <dbReference type="PROSITE" id="PS50102"/>
    </source>
</evidence>
<evidence type="ECO:0000256" key="2">
    <source>
        <dbReference type="PROSITE-ProRule" id="PRU00176"/>
    </source>
</evidence>
<accession>A0AAQ3K7Q2</accession>
<dbReference type="InterPro" id="IPR012677">
    <property type="entry name" value="Nucleotide-bd_a/b_plait_sf"/>
</dbReference>
<protein>
    <submittedName>
        <fullName evidence="5">Protein terminal ear1</fullName>
    </submittedName>
</protein>
<evidence type="ECO:0000313" key="6">
    <source>
        <dbReference type="Proteomes" id="UP001327560"/>
    </source>
</evidence>
<gene>
    <name evidence="5" type="ORF">Cni_G12387</name>
</gene>
<reference evidence="5 6" key="1">
    <citation type="submission" date="2023-10" db="EMBL/GenBank/DDBJ databases">
        <title>Chromosome-scale genome assembly provides insights into flower coloration mechanisms of Canna indica.</title>
        <authorList>
            <person name="Li C."/>
        </authorList>
    </citation>
    <scope>NUCLEOTIDE SEQUENCE [LARGE SCALE GENOMIC DNA]</scope>
    <source>
        <tissue evidence="5">Flower</tissue>
    </source>
</reference>
<dbReference type="SMART" id="SM00360">
    <property type="entry name" value="RRM"/>
    <property type="match status" value="3"/>
</dbReference>
<proteinExistence type="predicted"/>
<dbReference type="PANTHER" id="PTHR23189">
    <property type="entry name" value="RNA RECOGNITION MOTIF-CONTAINING"/>
    <property type="match status" value="1"/>
</dbReference>
<dbReference type="Pfam" id="PF04059">
    <property type="entry name" value="RRM_2"/>
    <property type="match status" value="1"/>
</dbReference>
<name>A0AAQ3K7Q2_9LILI</name>
<keyword evidence="1 2" id="KW-0694">RNA-binding</keyword>
<dbReference type="GO" id="GO:0003723">
    <property type="term" value="F:RNA binding"/>
    <property type="evidence" value="ECO:0007669"/>
    <property type="project" value="UniProtKB-UniRule"/>
</dbReference>
<dbReference type="PROSITE" id="PS50102">
    <property type="entry name" value="RRM"/>
    <property type="match status" value="1"/>
</dbReference>
<organism evidence="5 6">
    <name type="scientific">Canna indica</name>
    <name type="common">Indian-shot</name>
    <dbReference type="NCBI Taxonomy" id="4628"/>
    <lineage>
        <taxon>Eukaryota</taxon>
        <taxon>Viridiplantae</taxon>
        <taxon>Streptophyta</taxon>
        <taxon>Embryophyta</taxon>
        <taxon>Tracheophyta</taxon>
        <taxon>Spermatophyta</taxon>
        <taxon>Magnoliopsida</taxon>
        <taxon>Liliopsida</taxon>
        <taxon>Zingiberales</taxon>
        <taxon>Cannaceae</taxon>
        <taxon>Canna</taxon>
    </lineage>
</organism>
<feature type="domain" description="RRM" evidence="4">
    <location>
        <begin position="165"/>
        <end position="238"/>
    </location>
</feature>
<sequence>MERGGGRGTRLDPAAPEFHPAPRGHYPQFYHPLPPPPPPPVAFPAPSAAATRAVVLSMVPQHVSEAEVREAMKAFGGVQAVDMGALATEGVVTVHFYDLRSAHAVVAAVWRQQAGRGLVCVHPGAAESWGWFGAGAMASRNLHYSGGPPVWAQFAAAGIDEPNQGFILVLNLHPNMSCSAVAQIFEAFGAVKEVMEVPSKQHHKMVEFYDKRDAARAMSELNGKDIHGRRLALQFAAAGSQMSIYSWKKNNSTHCKFSFPPRLVKGSKWIRNSNDCAPTNPLSSSSPKQVVRSQSIRDSCSTETKKKENTSPPPPWSKQLQLQQHQRRSGRGGRKCWKKNHSNKEGESGFLFKEMQQDESSCPSPCRDSRTTVMIRNIPNKYSQKLLLDMLDDHCLQCNVQIGDTDGHEPYSAYDFVYLPIDFINKCNVGYGFVNMTSPEAAFRLYKAFHQRPWDVFNSRKICQITYARLQGLEALMAHFKSSNLATDKDEYMPVAFSPPRDGKQLPDPVLITGRATNAADLGKKEPPPADRPPLRLLEVGGTKDT</sequence>
<evidence type="ECO:0000256" key="3">
    <source>
        <dbReference type="SAM" id="MobiDB-lite"/>
    </source>
</evidence>
<dbReference type="Proteomes" id="UP001327560">
    <property type="component" value="Chromosome 4"/>
</dbReference>
<evidence type="ECO:0000313" key="5">
    <source>
        <dbReference type="EMBL" id="WOL03667.1"/>
    </source>
</evidence>
<feature type="compositionally biased region" description="Polar residues" evidence="3">
    <location>
        <begin position="276"/>
        <end position="302"/>
    </location>
</feature>
<dbReference type="InterPro" id="IPR000504">
    <property type="entry name" value="RRM_dom"/>
</dbReference>
<dbReference type="Pfam" id="PF00076">
    <property type="entry name" value="RRM_1"/>
    <property type="match status" value="1"/>
</dbReference>
<dbReference type="InterPro" id="IPR007201">
    <property type="entry name" value="Mei2-like_Rrm_C"/>
</dbReference>
<dbReference type="CDD" id="cd12530">
    <property type="entry name" value="RRM3_EAR1_like"/>
    <property type="match status" value="1"/>
</dbReference>
<feature type="region of interest" description="Disordered" evidence="3">
    <location>
        <begin position="276"/>
        <end position="342"/>
    </location>
</feature>
<dbReference type="InterPro" id="IPR035979">
    <property type="entry name" value="RBD_domain_sf"/>
</dbReference>
<dbReference type="EMBL" id="CP136893">
    <property type="protein sequence ID" value="WOL03667.1"/>
    <property type="molecule type" value="Genomic_DNA"/>
</dbReference>
<keyword evidence="6" id="KW-1185">Reference proteome</keyword>
<evidence type="ECO:0000256" key="1">
    <source>
        <dbReference type="ARBA" id="ARBA00022884"/>
    </source>
</evidence>